<evidence type="ECO:0000256" key="2">
    <source>
        <dbReference type="ARBA" id="ARBA00006679"/>
    </source>
</evidence>
<keyword evidence="6 7" id="KW-0472">Membrane</keyword>
<evidence type="ECO:0000313" key="9">
    <source>
        <dbReference type="Proteomes" id="UP000321110"/>
    </source>
</evidence>
<dbReference type="InterPro" id="IPR032808">
    <property type="entry name" value="DoxX"/>
</dbReference>
<evidence type="ECO:0000256" key="7">
    <source>
        <dbReference type="SAM" id="Phobius"/>
    </source>
</evidence>
<dbReference type="Pfam" id="PF07681">
    <property type="entry name" value="DoxX"/>
    <property type="match status" value="1"/>
</dbReference>
<organism evidence="8 9">
    <name type="scientific">Aquipseudomonas alcaligenes</name>
    <name type="common">Pseudomonas alcaligenes</name>
    <dbReference type="NCBI Taxonomy" id="43263"/>
    <lineage>
        <taxon>Bacteria</taxon>
        <taxon>Pseudomonadati</taxon>
        <taxon>Pseudomonadota</taxon>
        <taxon>Gammaproteobacteria</taxon>
        <taxon>Pseudomonadales</taxon>
        <taxon>Pseudomonadaceae</taxon>
        <taxon>Aquipseudomonas</taxon>
    </lineage>
</organism>
<reference evidence="8 9" key="1">
    <citation type="submission" date="2018-09" db="EMBL/GenBank/DDBJ databases">
        <title>Metagenome Assembled Genomes from an Advanced Water Purification Facility.</title>
        <authorList>
            <person name="Stamps B.W."/>
            <person name="Spear J.R."/>
        </authorList>
    </citation>
    <scope>NUCLEOTIDE SEQUENCE [LARGE SCALE GENOMIC DNA]</scope>
    <source>
        <strain evidence="8">Bin_52_1</strain>
    </source>
</reference>
<keyword evidence="5 7" id="KW-1133">Transmembrane helix</keyword>
<evidence type="ECO:0000313" key="8">
    <source>
        <dbReference type="EMBL" id="TXI31313.1"/>
    </source>
</evidence>
<dbReference type="InterPro" id="IPR051907">
    <property type="entry name" value="DoxX-like_oxidoreductase"/>
</dbReference>
<dbReference type="AlphaFoldDB" id="A0A5C7W2V4"/>
<dbReference type="Proteomes" id="UP000321110">
    <property type="component" value="Unassembled WGS sequence"/>
</dbReference>
<comment type="similarity">
    <text evidence="2">Belongs to the DoxX family.</text>
</comment>
<comment type="caution">
    <text evidence="8">The sequence shown here is derived from an EMBL/GenBank/DDBJ whole genome shotgun (WGS) entry which is preliminary data.</text>
</comment>
<dbReference type="PANTHER" id="PTHR33452">
    <property type="entry name" value="OXIDOREDUCTASE CATD-RELATED"/>
    <property type="match status" value="1"/>
</dbReference>
<feature type="transmembrane region" description="Helical" evidence="7">
    <location>
        <begin position="20"/>
        <end position="39"/>
    </location>
</feature>
<feature type="transmembrane region" description="Helical" evidence="7">
    <location>
        <begin position="138"/>
        <end position="159"/>
    </location>
</feature>
<dbReference type="EMBL" id="SSFO01000192">
    <property type="protein sequence ID" value="TXI31313.1"/>
    <property type="molecule type" value="Genomic_DNA"/>
</dbReference>
<evidence type="ECO:0000256" key="6">
    <source>
        <dbReference type="ARBA" id="ARBA00023136"/>
    </source>
</evidence>
<proteinExistence type="inferred from homology"/>
<comment type="subcellular location">
    <subcellularLocation>
        <location evidence="1">Cell membrane</location>
        <topology evidence="1">Multi-pass membrane protein</topology>
    </subcellularLocation>
</comment>
<accession>A0A5C7W2V4</accession>
<name>A0A5C7W2V4_AQUAC</name>
<dbReference type="GO" id="GO:0005886">
    <property type="term" value="C:plasma membrane"/>
    <property type="evidence" value="ECO:0007669"/>
    <property type="project" value="UniProtKB-SubCell"/>
</dbReference>
<evidence type="ECO:0000256" key="1">
    <source>
        <dbReference type="ARBA" id="ARBA00004651"/>
    </source>
</evidence>
<keyword evidence="3" id="KW-1003">Cell membrane</keyword>
<gene>
    <name evidence="8" type="ORF">E6Q69_11575</name>
</gene>
<feature type="transmembrane region" description="Helical" evidence="7">
    <location>
        <begin position="70"/>
        <end position="87"/>
    </location>
</feature>
<evidence type="ECO:0000256" key="5">
    <source>
        <dbReference type="ARBA" id="ARBA00022989"/>
    </source>
</evidence>
<feature type="transmembrane region" description="Helical" evidence="7">
    <location>
        <begin position="94"/>
        <end position="112"/>
    </location>
</feature>
<dbReference type="PANTHER" id="PTHR33452:SF7">
    <property type="entry name" value="DOXX FAMILY PROTEIN"/>
    <property type="match status" value="1"/>
</dbReference>
<evidence type="ECO:0000256" key="4">
    <source>
        <dbReference type="ARBA" id="ARBA00022692"/>
    </source>
</evidence>
<dbReference type="RefSeq" id="WP_237046288.1">
    <property type="nucleotide sequence ID" value="NZ_AP025273.1"/>
</dbReference>
<keyword evidence="4 7" id="KW-0812">Transmembrane</keyword>
<protein>
    <submittedName>
        <fullName evidence="8">DoxX family protein</fullName>
    </submittedName>
</protein>
<evidence type="ECO:0000256" key="3">
    <source>
        <dbReference type="ARBA" id="ARBA00022475"/>
    </source>
</evidence>
<sequence>MTKISDIQQFAGKALNGIDLIGIWLGMISLRVLLGWDFFESGLEKYRGENWFMDIQDRFPFPFSLVPPEFSWQMATWFELLGGVALVIGLATRFFSVSLFVLTIVAIASVHWPEMWPGFEHLIKGYGFTDMGFGNFKLPVIFLGMLAPLILMGPGRLSIDHWFRQRLVK</sequence>